<feature type="compositionally biased region" description="Low complexity" evidence="1">
    <location>
        <begin position="237"/>
        <end position="253"/>
    </location>
</feature>
<feature type="compositionally biased region" description="Low complexity" evidence="1">
    <location>
        <begin position="33"/>
        <end position="45"/>
    </location>
</feature>
<evidence type="ECO:0000313" key="2">
    <source>
        <dbReference type="EMBL" id="CAA9410468.1"/>
    </source>
</evidence>
<feature type="compositionally biased region" description="Low complexity" evidence="1">
    <location>
        <begin position="373"/>
        <end position="404"/>
    </location>
</feature>
<organism evidence="2">
    <name type="scientific">uncultured Leptolyngbya sp</name>
    <dbReference type="NCBI Taxonomy" id="332963"/>
    <lineage>
        <taxon>Bacteria</taxon>
        <taxon>Bacillati</taxon>
        <taxon>Cyanobacteriota</taxon>
        <taxon>Cyanophyceae</taxon>
        <taxon>Leptolyngbyales</taxon>
        <taxon>Leptolyngbyaceae</taxon>
        <taxon>Leptolyngbya group</taxon>
        <taxon>Leptolyngbya</taxon>
        <taxon>environmental samples</taxon>
    </lineage>
</organism>
<dbReference type="EMBL" id="CADCTY010002198">
    <property type="protein sequence ID" value="CAA9410468.1"/>
    <property type="molecule type" value="Genomic_DNA"/>
</dbReference>
<sequence>MIQQQMKNQQQMMAHQQMQRDGSDNDINGQQRPNSPSSAENAPSPSKRPRLDGGPFMMPNGRGQPQGMPGQQMGGTAQAVQANQLLAANGINPNQLTPSQFNSFQQQNPTVQQKSIQVYAQNLAQHQRSALNNQGLPKGMTNAAGVPNHGSPIMPGADVQNLGPVNMNDFYTGQPPQMRGMQGANGQGGNHALHDYQMQLMLLEQQNKKRLMMARQEQDLQQRPDGAPGPNGQAAFPPGMSPQGSRSGQSPGPNDQMKRGTPKINPSGLPGSPLPDGSMPNNRGSPAPMNFQPGQMPPDMNPQLYQQQMKTMGDMAMGGMPHGSVMRPPSSHPQPLGGHQYNPTQLELLRQQQQAQAQAQAQQAGRMPNGSWQQGPQGQVAMMQQPPQGQQPQPMGTPQARNQQMPPPQAPPTGPNPNGRTQPSSPQPPVAPSPQQSNKANPKGKKEGKPKVVSFAAPALPRILTLRLAAYEKGINYNCCHAILGS</sequence>
<evidence type="ECO:0000256" key="1">
    <source>
        <dbReference type="SAM" id="MobiDB-lite"/>
    </source>
</evidence>
<feature type="compositionally biased region" description="Low complexity" evidence="1">
    <location>
        <begin position="266"/>
        <end position="280"/>
    </location>
</feature>
<feature type="compositionally biased region" description="Low complexity" evidence="1">
    <location>
        <begin position="57"/>
        <end position="77"/>
    </location>
</feature>
<reference evidence="2" key="1">
    <citation type="submission" date="2020-02" db="EMBL/GenBank/DDBJ databases">
        <authorList>
            <person name="Meier V. D."/>
        </authorList>
    </citation>
    <scope>NUCLEOTIDE SEQUENCE</scope>
    <source>
        <strain evidence="2">AVDCRST_MAG94</strain>
    </source>
</reference>
<dbReference type="AlphaFoldDB" id="A0A6J4PDK0"/>
<feature type="compositionally biased region" description="Low complexity" evidence="1">
    <location>
        <begin position="351"/>
        <end position="364"/>
    </location>
</feature>
<feature type="compositionally biased region" description="Low complexity" evidence="1">
    <location>
        <begin position="1"/>
        <end position="19"/>
    </location>
</feature>
<feature type="region of interest" description="Disordered" evidence="1">
    <location>
        <begin position="314"/>
        <end position="454"/>
    </location>
</feature>
<feature type="region of interest" description="Disordered" evidence="1">
    <location>
        <begin position="1"/>
        <end position="77"/>
    </location>
</feature>
<feature type="compositionally biased region" description="Pro residues" evidence="1">
    <location>
        <begin position="405"/>
        <end position="415"/>
    </location>
</feature>
<accession>A0A6J4PDK0</accession>
<proteinExistence type="predicted"/>
<name>A0A6J4PDK0_9CYAN</name>
<gene>
    <name evidence="2" type="ORF">AVDCRST_MAG94-6397</name>
</gene>
<protein>
    <submittedName>
        <fullName evidence="2">Uncharacterized protein</fullName>
    </submittedName>
</protein>
<feature type="region of interest" description="Disordered" evidence="1">
    <location>
        <begin position="215"/>
        <end position="302"/>
    </location>
</feature>